<reference evidence="1 2" key="1">
    <citation type="journal article" date="2018" name="Nat. Ecol. Evol.">
        <title>Pezizomycetes genomes reveal the molecular basis of ectomycorrhizal truffle lifestyle.</title>
        <authorList>
            <person name="Murat C."/>
            <person name="Payen T."/>
            <person name="Noel B."/>
            <person name="Kuo A."/>
            <person name="Morin E."/>
            <person name="Chen J."/>
            <person name="Kohler A."/>
            <person name="Krizsan K."/>
            <person name="Balestrini R."/>
            <person name="Da Silva C."/>
            <person name="Montanini B."/>
            <person name="Hainaut M."/>
            <person name="Levati E."/>
            <person name="Barry K.W."/>
            <person name="Belfiori B."/>
            <person name="Cichocki N."/>
            <person name="Clum A."/>
            <person name="Dockter R.B."/>
            <person name="Fauchery L."/>
            <person name="Guy J."/>
            <person name="Iotti M."/>
            <person name="Le Tacon F."/>
            <person name="Lindquist E.A."/>
            <person name="Lipzen A."/>
            <person name="Malagnac F."/>
            <person name="Mello A."/>
            <person name="Molinier V."/>
            <person name="Miyauchi S."/>
            <person name="Poulain J."/>
            <person name="Riccioni C."/>
            <person name="Rubini A."/>
            <person name="Sitrit Y."/>
            <person name="Splivallo R."/>
            <person name="Traeger S."/>
            <person name="Wang M."/>
            <person name="Zifcakova L."/>
            <person name="Wipf D."/>
            <person name="Zambonelli A."/>
            <person name="Paolocci F."/>
            <person name="Nowrousian M."/>
            <person name="Ottonello S."/>
            <person name="Baldrian P."/>
            <person name="Spatafora J.W."/>
            <person name="Henrissat B."/>
            <person name="Nagy L.G."/>
            <person name="Aury J.M."/>
            <person name="Wincker P."/>
            <person name="Grigoriev I.V."/>
            <person name="Bonfante P."/>
            <person name="Martin F.M."/>
        </authorList>
    </citation>
    <scope>NUCLEOTIDE SEQUENCE [LARGE SCALE GENOMIC DNA]</scope>
    <source>
        <strain evidence="1 2">120613-1</strain>
    </source>
</reference>
<dbReference type="EMBL" id="ML120795">
    <property type="protein sequence ID" value="RPA88563.1"/>
    <property type="molecule type" value="Genomic_DNA"/>
</dbReference>
<sequence length="116" mass="13275">MPIQEFLVGRSTQEFFLSPYRPVYPGSLLNTQVYSRNFLHKKTSLMDYKKKAQARGHYRSLAVNQPPWFESVLITSFTHIITGKPTLLQLFVVCSMNRGNTTFGDAVSTHFMLLVS</sequence>
<protein>
    <submittedName>
        <fullName evidence="1">Uncharacterized protein</fullName>
    </submittedName>
</protein>
<evidence type="ECO:0000313" key="2">
    <source>
        <dbReference type="Proteomes" id="UP000276215"/>
    </source>
</evidence>
<organism evidence="1 2">
    <name type="scientific">Choiromyces venosus 120613-1</name>
    <dbReference type="NCBI Taxonomy" id="1336337"/>
    <lineage>
        <taxon>Eukaryota</taxon>
        <taxon>Fungi</taxon>
        <taxon>Dikarya</taxon>
        <taxon>Ascomycota</taxon>
        <taxon>Pezizomycotina</taxon>
        <taxon>Pezizomycetes</taxon>
        <taxon>Pezizales</taxon>
        <taxon>Tuberaceae</taxon>
        <taxon>Choiromyces</taxon>
    </lineage>
</organism>
<gene>
    <name evidence="1" type="ORF">L873DRAFT_1023113</name>
</gene>
<keyword evidence="2" id="KW-1185">Reference proteome</keyword>
<evidence type="ECO:0000313" key="1">
    <source>
        <dbReference type="EMBL" id="RPA88563.1"/>
    </source>
</evidence>
<dbReference type="AlphaFoldDB" id="A0A3N4IQW0"/>
<dbReference type="Proteomes" id="UP000276215">
    <property type="component" value="Unassembled WGS sequence"/>
</dbReference>
<proteinExistence type="predicted"/>
<accession>A0A3N4IQW0</accession>
<name>A0A3N4IQW0_9PEZI</name>